<evidence type="ECO:0000256" key="2">
    <source>
        <dbReference type="ARBA" id="ARBA00022705"/>
    </source>
</evidence>
<comment type="subunit">
    <text evidence="9">DNA polymerase III contains a core (composed of alpha, epsilon and theta chains) that associates with a tau subunit. This core dimerizes to form the POLIII' complex. PolIII' associates with the gamma complex (composed of gamma, delta, delta', psi and chi chains) and with the beta chain to form the complete DNA polymerase III complex.</text>
</comment>
<dbReference type="Gene3D" id="1.20.272.10">
    <property type="match status" value="1"/>
</dbReference>
<dbReference type="KEGG" id="mfel:JPM2_5760"/>
<keyword evidence="9" id="KW-0548">Nucleotidyltransferase</keyword>
<dbReference type="RefSeq" id="WP_161553295.1">
    <property type="nucleotide sequence ID" value="NZ_AP022325.1"/>
</dbReference>
<evidence type="ECO:0000259" key="10">
    <source>
        <dbReference type="SMART" id="SM00382"/>
    </source>
</evidence>
<dbReference type="Gene3D" id="3.40.50.300">
    <property type="entry name" value="P-loop containing nucleotide triphosphate hydrolases"/>
    <property type="match status" value="1"/>
</dbReference>
<accession>A0A809SIH3</accession>
<evidence type="ECO:0000256" key="4">
    <source>
        <dbReference type="ARBA" id="ARBA00022741"/>
    </source>
</evidence>
<keyword evidence="3" id="KW-0479">Metal-binding</keyword>
<keyword evidence="12" id="KW-1185">Reference proteome</keyword>
<dbReference type="EMBL" id="AP022325">
    <property type="protein sequence ID" value="BBU47883.1"/>
    <property type="molecule type" value="Genomic_DNA"/>
</dbReference>
<dbReference type="InterPro" id="IPR027417">
    <property type="entry name" value="P-loop_NTPase"/>
</dbReference>
<dbReference type="Pfam" id="PF13177">
    <property type="entry name" value="DNA_pol3_delta2"/>
    <property type="match status" value="1"/>
</dbReference>
<dbReference type="InterPro" id="IPR045085">
    <property type="entry name" value="HLD_clamp_pol_III_gamma_tau"/>
</dbReference>
<reference evidence="11 12" key="1">
    <citation type="submission" date="2020-01" db="EMBL/GenBank/DDBJ databases">
        <title>Complete genome sequence of Mycoplasma felis strain Myco-2.</title>
        <authorList>
            <person name="Kinoshita Y."/>
            <person name="Niwa H."/>
            <person name="Uchida-Fujii E."/>
            <person name="Nukada T."/>
        </authorList>
    </citation>
    <scope>NUCLEOTIDE SEQUENCE [LARGE SCALE GENOMIC DNA]</scope>
    <source>
        <strain evidence="11 12">Myco-2</strain>
    </source>
</reference>
<keyword evidence="6 9" id="KW-0067">ATP-binding</keyword>
<dbReference type="GO" id="GO:0003887">
    <property type="term" value="F:DNA-directed DNA polymerase activity"/>
    <property type="evidence" value="ECO:0007669"/>
    <property type="project" value="UniProtKB-KW"/>
</dbReference>
<dbReference type="GO" id="GO:0005524">
    <property type="term" value="F:ATP binding"/>
    <property type="evidence" value="ECO:0007669"/>
    <property type="project" value="UniProtKB-KW"/>
</dbReference>
<dbReference type="GO" id="GO:0009360">
    <property type="term" value="C:DNA polymerase III complex"/>
    <property type="evidence" value="ECO:0007669"/>
    <property type="project" value="InterPro"/>
</dbReference>
<keyword evidence="4 9" id="KW-0547">Nucleotide-binding</keyword>
<comment type="catalytic activity">
    <reaction evidence="8 9">
        <text>DNA(n) + a 2'-deoxyribonucleoside 5'-triphosphate = DNA(n+1) + diphosphate</text>
        <dbReference type="Rhea" id="RHEA:22508"/>
        <dbReference type="Rhea" id="RHEA-COMP:17339"/>
        <dbReference type="Rhea" id="RHEA-COMP:17340"/>
        <dbReference type="ChEBI" id="CHEBI:33019"/>
        <dbReference type="ChEBI" id="CHEBI:61560"/>
        <dbReference type="ChEBI" id="CHEBI:173112"/>
        <dbReference type="EC" id="2.7.7.7"/>
    </reaction>
</comment>
<dbReference type="Proteomes" id="UP000464317">
    <property type="component" value="Chromosome"/>
</dbReference>
<comment type="function">
    <text evidence="9">DNA polymerase III is a complex, multichain enzyme responsible for most of the replicative synthesis in bacteria. This DNA polymerase also exhibits 3' to 5' exonuclease activity.</text>
</comment>
<dbReference type="EC" id="2.7.7.7" evidence="9"/>
<dbReference type="AlphaFoldDB" id="A0A809SIH3"/>
<dbReference type="InterPro" id="IPR012763">
    <property type="entry name" value="DNA_pol_III_sug/sutau_N"/>
</dbReference>
<evidence type="ECO:0000313" key="11">
    <source>
        <dbReference type="EMBL" id="BBU47883.1"/>
    </source>
</evidence>
<keyword evidence="7 9" id="KW-0239">DNA-directed DNA polymerase</keyword>
<dbReference type="InterPro" id="IPR022754">
    <property type="entry name" value="DNA_pol_III_gamma-3"/>
</dbReference>
<dbReference type="GO" id="GO:0006261">
    <property type="term" value="P:DNA-templated DNA replication"/>
    <property type="evidence" value="ECO:0007669"/>
    <property type="project" value="TreeGrafter"/>
</dbReference>
<dbReference type="SUPFAM" id="SSF52540">
    <property type="entry name" value="P-loop containing nucleoside triphosphate hydrolases"/>
    <property type="match status" value="1"/>
</dbReference>
<keyword evidence="9" id="KW-0808">Transferase</keyword>
<evidence type="ECO:0000256" key="7">
    <source>
        <dbReference type="ARBA" id="ARBA00022932"/>
    </source>
</evidence>
<evidence type="ECO:0000256" key="1">
    <source>
        <dbReference type="ARBA" id="ARBA00006360"/>
    </source>
</evidence>
<dbReference type="FunFam" id="3.40.50.300:FF:000014">
    <property type="entry name" value="DNA polymerase III subunit gamma/tau"/>
    <property type="match status" value="1"/>
</dbReference>
<dbReference type="PANTHER" id="PTHR11669:SF0">
    <property type="entry name" value="PROTEIN STICHEL-LIKE 2"/>
    <property type="match status" value="1"/>
</dbReference>
<dbReference type="NCBIfam" id="NF004046">
    <property type="entry name" value="PRK05563.1"/>
    <property type="match status" value="1"/>
</dbReference>
<evidence type="ECO:0000256" key="5">
    <source>
        <dbReference type="ARBA" id="ARBA00022833"/>
    </source>
</evidence>
<dbReference type="InterPro" id="IPR001270">
    <property type="entry name" value="ClpA/B"/>
</dbReference>
<dbReference type="Pfam" id="PF12169">
    <property type="entry name" value="DNA_pol3_gamma3"/>
    <property type="match status" value="1"/>
</dbReference>
<proteinExistence type="inferred from homology"/>
<organism evidence="11 12">
    <name type="scientific">Mycoplasmopsis felis</name>
    <dbReference type="NCBI Taxonomy" id="33923"/>
    <lineage>
        <taxon>Bacteria</taxon>
        <taxon>Bacillati</taxon>
        <taxon>Mycoplasmatota</taxon>
        <taxon>Mycoplasmoidales</taxon>
        <taxon>Metamycoplasmataceae</taxon>
        <taxon>Mycoplasmopsis</taxon>
    </lineage>
</organism>
<comment type="similarity">
    <text evidence="1 9">Belongs to the DnaX/STICHEL family.</text>
</comment>
<dbReference type="CDD" id="cd00009">
    <property type="entry name" value="AAA"/>
    <property type="match status" value="1"/>
</dbReference>
<dbReference type="NCBIfam" id="TIGR02397">
    <property type="entry name" value="dnaX_nterm"/>
    <property type="match status" value="1"/>
</dbReference>
<evidence type="ECO:0000256" key="8">
    <source>
        <dbReference type="ARBA" id="ARBA00049244"/>
    </source>
</evidence>
<dbReference type="InterPro" id="IPR050238">
    <property type="entry name" value="DNA_Rep/Repair_Clamp_Loader"/>
</dbReference>
<sequence length="608" mass="71642">MSYQTLYRKYRPKTFDDVVGQKHIVQTLKNVLINQKISHAYLFAGPKGTGKTSVAKIFANVLNCNHNNELTKSCINCLNNYNTNFDIIEMDAASNNGVDEIRVLKEKVEQVPIQSKYKIYIIDEVHMLTKSAFNALLKTLEEPPKHIIFILATTDPQKIPLTILSRVQRFNFQRVSIPEIVNHLKFILNKEQINYQDNALRSIAYLSSGGLRDALSLLEQVSSFNNHNITEESINEIFGILKNDSLIKIINLIYENNLDELIENMYSLERNGIDPKQFVISLLNIIKEWILYRKTKNKTFLNLLNEEEIEKIKLTSNLSIQLSKEFYDILTKIQRTEIPFNLIELGLIKCLKIENKDSNKINKETTTTSFKKEKQEPIIQNQKTFLGDEFLETKLFSKSKQSNILVKEESKIINNFDNIQKPTFNFIDEIIDKNHHKDFFSDEQYQWKGVDDNKYSLEITNWALEDAQNRKKTEQYKKKFNDFAFNNHFDEYKQYIDWLSQTEIKFACDRAIIFYVSDLNLKEKLKEIRYLKSWQDFIVEVFGGEYKWLFFFSDDYFVNSNKILKDKNHIDFPKKINEPVLLTTLIPDSKEEIIKTKKHTYFKAWKKD</sequence>
<evidence type="ECO:0000256" key="6">
    <source>
        <dbReference type="ARBA" id="ARBA00022840"/>
    </source>
</evidence>
<dbReference type="GO" id="GO:0046872">
    <property type="term" value="F:metal ion binding"/>
    <property type="evidence" value="ECO:0007669"/>
    <property type="project" value="UniProtKB-KW"/>
</dbReference>
<evidence type="ECO:0000313" key="12">
    <source>
        <dbReference type="Proteomes" id="UP000464317"/>
    </source>
</evidence>
<dbReference type="InterPro" id="IPR003593">
    <property type="entry name" value="AAA+_ATPase"/>
</dbReference>
<dbReference type="CDD" id="cd18137">
    <property type="entry name" value="HLD_clamp_pol_III_gamma_tau"/>
    <property type="match status" value="1"/>
</dbReference>
<dbReference type="PRINTS" id="PR00300">
    <property type="entry name" value="CLPPROTEASEA"/>
</dbReference>
<evidence type="ECO:0000256" key="3">
    <source>
        <dbReference type="ARBA" id="ARBA00022723"/>
    </source>
</evidence>
<dbReference type="SMART" id="SM00382">
    <property type="entry name" value="AAA"/>
    <property type="match status" value="1"/>
</dbReference>
<evidence type="ECO:0000256" key="9">
    <source>
        <dbReference type="RuleBase" id="RU364063"/>
    </source>
</evidence>
<name>A0A809SIH3_9BACT</name>
<protein>
    <recommendedName>
        <fullName evidence="9">DNA polymerase III subunit gamma/tau</fullName>
        <ecNumber evidence="9">2.7.7.7</ecNumber>
    </recommendedName>
</protein>
<feature type="domain" description="AAA+ ATPase" evidence="10">
    <location>
        <begin position="37"/>
        <end position="176"/>
    </location>
</feature>
<dbReference type="PANTHER" id="PTHR11669">
    <property type="entry name" value="REPLICATION FACTOR C / DNA POLYMERASE III GAMMA-TAU SUBUNIT"/>
    <property type="match status" value="1"/>
</dbReference>
<dbReference type="Gene3D" id="1.10.8.60">
    <property type="match status" value="1"/>
</dbReference>
<keyword evidence="5" id="KW-0862">Zinc</keyword>
<keyword evidence="2 9" id="KW-0235">DNA replication</keyword>
<dbReference type="Pfam" id="PF22608">
    <property type="entry name" value="DNAX_ATPase_lid"/>
    <property type="match status" value="1"/>
</dbReference>
<gene>
    <name evidence="9" type="primary">dnaX</name>
    <name evidence="11" type="ORF">JPM2_5760</name>
</gene>